<organism evidence="2 3">
    <name type="scientific">Vibrio aestuarianus</name>
    <dbReference type="NCBI Taxonomy" id="28171"/>
    <lineage>
        <taxon>Bacteria</taxon>
        <taxon>Pseudomonadati</taxon>
        <taxon>Pseudomonadota</taxon>
        <taxon>Gammaproteobacteria</taxon>
        <taxon>Vibrionales</taxon>
        <taxon>Vibrionaceae</taxon>
        <taxon>Vibrio</taxon>
    </lineage>
</organism>
<dbReference type="Pfam" id="PF20280">
    <property type="entry name" value="CTD4"/>
    <property type="match status" value="1"/>
</dbReference>
<accession>A0A9X4F9P0</accession>
<evidence type="ECO:0000259" key="1">
    <source>
        <dbReference type="Pfam" id="PF20280"/>
    </source>
</evidence>
<gene>
    <name evidence="2" type="ORF">L9X51_14485</name>
</gene>
<comment type="caution">
    <text evidence="2">The sequence shown here is derived from an EMBL/GenBank/DDBJ whole genome shotgun (WGS) entry which is preliminary data.</text>
</comment>
<proteinExistence type="predicted"/>
<dbReference type="SUPFAM" id="SSF50494">
    <property type="entry name" value="Trypsin-like serine proteases"/>
    <property type="match status" value="1"/>
</dbReference>
<feature type="domain" description="ABC-three component systems C-terminal" evidence="1">
    <location>
        <begin position="189"/>
        <end position="401"/>
    </location>
</feature>
<dbReference type="RefSeq" id="WP_274676209.1">
    <property type="nucleotide sequence ID" value="NZ_JAKNAX010000045.1"/>
</dbReference>
<dbReference type="AlphaFoldDB" id="A0A9X4F9P0"/>
<evidence type="ECO:0000313" key="2">
    <source>
        <dbReference type="EMBL" id="MDE1347636.1"/>
    </source>
</evidence>
<dbReference type="InterPro" id="IPR046916">
    <property type="entry name" value="ABC-3C_CTD4"/>
</dbReference>
<sequence length="427" mass="48827">MSDVERFRDFTVLVQSGSGCLFQPYSEEYTYVLTAKHNFDDVTTIKITRQVLDENDVVKIETLTTIGEPFFHPDDNVDAAIIKVEKVESLPPLLRINDSRVNPLDYYLCGHPKSRRGDDSYRKNKLTVQTKKHRGYIEGEVNKPVTHSEVVGQSGGGILKYINKFHFIAGIQKKMSVQDESELLGRVDFMPLSFFDEIVSHFPDELEKIYPAYISSFLELIGETYQLEDLAINKKDLIKSELHGVATSLCREFCPEKIINLYKNAFLIKNEPADSIYNSKLWVGFLELLILSQIQSERELVFNDIIDINKKNRLFFGSVEKKWAEVIKPLFLSDLSDVEKGGNIFVVTSNDDMPTKTEYAPRVVANIAQVSKRQMTINSPDISPYEDIKVKHIYKLQEAIIDNDVAFLDADELNISDVIKYETKDIV</sequence>
<name>A0A9X4F9P0_9VIBR</name>
<evidence type="ECO:0000313" key="3">
    <source>
        <dbReference type="Proteomes" id="UP001140978"/>
    </source>
</evidence>
<dbReference type="PROSITE" id="PS51257">
    <property type="entry name" value="PROKAR_LIPOPROTEIN"/>
    <property type="match status" value="1"/>
</dbReference>
<dbReference type="InterPro" id="IPR009003">
    <property type="entry name" value="Peptidase_S1_PA"/>
</dbReference>
<dbReference type="Proteomes" id="UP001140978">
    <property type="component" value="Unassembled WGS sequence"/>
</dbReference>
<dbReference type="EMBL" id="JAKNAX010000045">
    <property type="protein sequence ID" value="MDE1347636.1"/>
    <property type="molecule type" value="Genomic_DNA"/>
</dbReference>
<protein>
    <recommendedName>
        <fullName evidence="1">ABC-three component systems C-terminal domain-containing protein</fullName>
    </recommendedName>
</protein>
<reference evidence="2" key="1">
    <citation type="submission" date="2022-02" db="EMBL/GenBank/DDBJ databases">
        <title>Emergence and expansion in Europe of a Vibrio aestuarianus clonal complex pathogenic for oysters.</title>
        <authorList>
            <person name="Mesnil A."/>
            <person name="Travers M.-A."/>
        </authorList>
    </citation>
    <scope>NUCLEOTIDE SEQUENCE</scope>
    <source>
        <strain evidence="2">19_064_15T1</strain>
    </source>
</reference>